<dbReference type="AlphaFoldDB" id="A0A1X9MHG6"/>
<feature type="transmembrane region" description="Helical" evidence="1">
    <location>
        <begin position="229"/>
        <end position="250"/>
    </location>
</feature>
<dbReference type="STRING" id="199441.BkAM31D_25275"/>
<feature type="transmembrane region" description="Helical" evidence="1">
    <location>
        <begin position="28"/>
        <end position="47"/>
    </location>
</feature>
<feature type="transmembrane region" description="Helical" evidence="1">
    <location>
        <begin position="303"/>
        <end position="322"/>
    </location>
</feature>
<reference evidence="2 3" key="1">
    <citation type="submission" date="2017-04" db="EMBL/GenBank/DDBJ databases">
        <title>Bacillus krulwichiae AM31D Genome sequencing and assembly.</title>
        <authorList>
            <person name="Krulwich T.A."/>
            <person name="Anastor L."/>
            <person name="Ehrlich R."/>
            <person name="Ehrlich G.D."/>
            <person name="Janto B."/>
        </authorList>
    </citation>
    <scope>NUCLEOTIDE SEQUENCE [LARGE SCALE GENOMIC DNA]</scope>
    <source>
        <strain evidence="2 3">AM31D</strain>
    </source>
</reference>
<feature type="transmembrane region" description="Helical" evidence="1">
    <location>
        <begin position="178"/>
        <end position="198"/>
    </location>
</feature>
<evidence type="ECO:0000313" key="2">
    <source>
        <dbReference type="EMBL" id="ARK32907.1"/>
    </source>
</evidence>
<dbReference type="KEGG" id="bkw:BkAM31D_25275"/>
<feature type="transmembrane region" description="Helical" evidence="1">
    <location>
        <begin position="421"/>
        <end position="446"/>
    </location>
</feature>
<organism evidence="2 3">
    <name type="scientific">Halalkalibacter krulwichiae</name>
    <dbReference type="NCBI Taxonomy" id="199441"/>
    <lineage>
        <taxon>Bacteria</taxon>
        <taxon>Bacillati</taxon>
        <taxon>Bacillota</taxon>
        <taxon>Bacilli</taxon>
        <taxon>Bacillales</taxon>
        <taxon>Bacillaceae</taxon>
        <taxon>Halalkalibacter</taxon>
    </lineage>
</organism>
<keyword evidence="1" id="KW-0472">Membrane</keyword>
<dbReference type="PANTHER" id="PTHR30354:SF25">
    <property type="entry name" value="INNER MEMBRANE PERMEASE YGBN"/>
    <property type="match status" value="1"/>
</dbReference>
<protein>
    <submittedName>
        <fullName evidence="2">Low-affinity gluconate transporter</fullName>
    </submittedName>
</protein>
<keyword evidence="3" id="KW-1185">Reference proteome</keyword>
<feature type="transmembrane region" description="Helical" evidence="1">
    <location>
        <begin position="5"/>
        <end position="22"/>
    </location>
</feature>
<keyword evidence="1" id="KW-0812">Transmembrane</keyword>
<feature type="transmembrane region" description="Helical" evidence="1">
    <location>
        <begin position="256"/>
        <end position="282"/>
    </location>
</feature>
<dbReference type="GO" id="GO:0015128">
    <property type="term" value="F:gluconate transmembrane transporter activity"/>
    <property type="evidence" value="ECO:0007669"/>
    <property type="project" value="InterPro"/>
</dbReference>
<feature type="transmembrane region" description="Helical" evidence="1">
    <location>
        <begin position="59"/>
        <end position="79"/>
    </location>
</feature>
<dbReference type="InterPro" id="IPR003474">
    <property type="entry name" value="Glcn_transporter"/>
</dbReference>
<dbReference type="EMBL" id="CP020814">
    <property type="protein sequence ID" value="ARK32907.1"/>
    <property type="molecule type" value="Genomic_DNA"/>
</dbReference>
<dbReference type="RefSeq" id="WP_066155293.1">
    <property type="nucleotide sequence ID" value="NZ_CP020814.1"/>
</dbReference>
<dbReference type="GO" id="GO:0005886">
    <property type="term" value="C:plasma membrane"/>
    <property type="evidence" value="ECO:0007669"/>
    <property type="project" value="TreeGrafter"/>
</dbReference>
<feature type="transmembrane region" description="Helical" evidence="1">
    <location>
        <begin position="383"/>
        <end position="401"/>
    </location>
</feature>
<feature type="transmembrane region" description="Helical" evidence="1">
    <location>
        <begin position="342"/>
        <end position="371"/>
    </location>
</feature>
<dbReference type="Pfam" id="PF02447">
    <property type="entry name" value="GntP_permease"/>
    <property type="match status" value="1"/>
</dbReference>
<dbReference type="PANTHER" id="PTHR30354">
    <property type="entry name" value="GNT FAMILY GLUCONATE TRANSPORTER"/>
    <property type="match status" value="1"/>
</dbReference>
<gene>
    <name evidence="2" type="primary">gntU_2</name>
    <name evidence="2" type="ORF">BkAM31D_25275</name>
</gene>
<accession>A0A1X9MHG6</accession>
<evidence type="ECO:0000313" key="3">
    <source>
        <dbReference type="Proteomes" id="UP000193006"/>
    </source>
</evidence>
<sequence>MSDQLLILIALAGIFLLLFLVIRTKLHAFVALLLVSLIVGILAGMPLEEVINSMQSGMGGTLGFVAVVVGLGAMFGQMLEVSGGAERLARTMIQKFGEGRAQWALGITGFLVAIPVFFDVGFIILVPIVYGLAKKTGRSLLYYGIPLLAGLAVTHSFIPPTPGPIAVADLIGAEIGWVILFGAIAGVPAMIISGPLFAKYISKRLHVVVPDYMNLEEVEYDKELPSFKLISAIILTPLVLILLNTFSGFLLEEGHIVRAIFTFLGHPFVALTIATLLTFVFLGTKRGYSRQEVHDIANKALEPAGIIILVTGAGGVFKQVLIDSGVGDVLGNMMAGSALPPLLLAFLIAAAVRVAQGSATVSMVTAAGLMAPLISILQLEGPVLGLMVIAIASGATVLSHVNDSGFWLVGRYFGLTVKDTLKTWTVMETLIGLVGLTVALILGMFII</sequence>
<dbReference type="Proteomes" id="UP000193006">
    <property type="component" value="Chromosome"/>
</dbReference>
<dbReference type="PIRSF" id="PIRSF002746">
    <property type="entry name" value="Gluconate_transporter"/>
    <property type="match status" value="1"/>
</dbReference>
<proteinExistence type="predicted"/>
<feature type="transmembrane region" description="Helical" evidence="1">
    <location>
        <begin position="140"/>
        <end position="158"/>
    </location>
</feature>
<dbReference type="NCBIfam" id="TIGR00791">
    <property type="entry name" value="gntP"/>
    <property type="match status" value="1"/>
</dbReference>
<feature type="transmembrane region" description="Helical" evidence="1">
    <location>
        <begin position="103"/>
        <end position="133"/>
    </location>
</feature>
<keyword evidence="1" id="KW-1133">Transmembrane helix</keyword>
<name>A0A1X9MHG6_9BACI</name>
<evidence type="ECO:0000256" key="1">
    <source>
        <dbReference type="SAM" id="Phobius"/>
    </source>
</evidence>